<evidence type="ECO:0000313" key="5">
    <source>
        <dbReference type="Proteomes" id="UP000004295"/>
    </source>
</evidence>
<dbReference type="STRING" id="553175.POREN0001_0877"/>
<reference evidence="4 5" key="1">
    <citation type="submission" date="2009-04" db="EMBL/GenBank/DDBJ databases">
        <authorList>
            <person name="Sebastian Y."/>
            <person name="Madupu R."/>
            <person name="Durkin A.S."/>
            <person name="Torralba M."/>
            <person name="Methe B."/>
            <person name="Sutton G.G."/>
            <person name="Strausberg R.L."/>
            <person name="Nelson K.E."/>
        </authorList>
    </citation>
    <scope>NUCLEOTIDE SEQUENCE [LARGE SCALE GENOMIC DNA]</scope>
    <source>
        <strain evidence="5">ATCC 35406 / BCRC 14492 / JCM 8526 / NCTC 13058 / HG 370</strain>
    </source>
</reference>
<protein>
    <submittedName>
        <fullName evidence="4">Peptidase, S9A/B/C family, catalytic domain protein</fullName>
        <ecNumber evidence="4">3.4.-.-</ecNumber>
    </submittedName>
</protein>
<dbReference type="RefSeq" id="WP_004333341.1">
    <property type="nucleotide sequence ID" value="NZ_ACNN01000016.1"/>
</dbReference>
<dbReference type="eggNOG" id="COG1506">
    <property type="taxonomic scope" value="Bacteria"/>
</dbReference>
<dbReference type="EC" id="3.4.-.-" evidence="4"/>
<dbReference type="PANTHER" id="PTHR42776">
    <property type="entry name" value="SERINE PEPTIDASE S9 FAMILY MEMBER"/>
    <property type="match status" value="1"/>
</dbReference>
<dbReference type="eggNOG" id="COG0823">
    <property type="taxonomic scope" value="Bacteria"/>
</dbReference>
<sequence>MRIKQLILLLGASMLSIASFAQEKKGVESPILSLQQKAAIALPHSFGLTDTTAQTATEPLLNASALAPTSSAVLPTIKADAKGWFALDEAKPKVRTLQIYTAQLSCTNFSKGTFRLYGTRPTAIYLDGVLLDKALKGAATDTAALITAPLALIPGSHQLEIRCLSQPSDSARQAFRLTLEQPSESAPIQTNIQQKKLLSLAYMMSGNSLSRVRLSPSGKYALVIYYSQRERKTEYFGRLMHADGRLIRESKELVYANWLPQSDQLHFVRTEGSKRLLVVQSPEGASEKILLRDLPQGEYRFSPDAKTIYLAKEIKGDAKDEKVIRMRDPNDRMPSWRDATQWIAIDLATGVQSPLTSGKENIGLLDIAPSGKLLFARYTTDWTKQPYDFSDLYQFDPTTGKVDTLLHRFVDLHEARYVPGHPDYLLIRSSPNAFDGVGKELPKEQVANSFEGEIFIYSLSSGKVQTPTLHFDPSAEGGSFDKEGNYYFIAENGSRRHIYRLDMKKVAVQTLPVAEDYVTNLSVAYNTGDYWYFGQSATTADVLYAVYKGKARKIWDLDAEKMADYERPIIKEFVYTTPEGTPIEGWYYLPPNFDPSKKYPMLIYYYGGTSPISRRLEGTYSLAMYAAQGYVVYTLNPSGTTGYGQEFSARHLNAWGEPTATEIIAATKEFCQKHPFVDAKKIGCFGASYGGFMTQYLQTKGDTFAAAVSHAGISSISNYWGSGYWGVGYNATAAEGNYPWTRKDIYVDRSPLFNADKIHTPLLLLHGDSDTNVPTSESVNLYNALKVLGREVELIEFTGQDHFILEPERREKWTASIQAWFARFLKDDASWWHQLYDEKK</sequence>
<evidence type="ECO:0000259" key="3">
    <source>
        <dbReference type="Pfam" id="PF00326"/>
    </source>
</evidence>
<proteinExistence type="predicted"/>
<evidence type="ECO:0000256" key="2">
    <source>
        <dbReference type="SAM" id="SignalP"/>
    </source>
</evidence>
<dbReference type="PANTHER" id="PTHR42776:SF27">
    <property type="entry name" value="DIPEPTIDYL PEPTIDASE FAMILY MEMBER 6"/>
    <property type="match status" value="1"/>
</dbReference>
<evidence type="ECO:0000313" key="4">
    <source>
        <dbReference type="EMBL" id="EEN83035.1"/>
    </source>
</evidence>
<dbReference type="AlphaFoldDB" id="C3J9V5"/>
<dbReference type="GO" id="GO:0006508">
    <property type="term" value="P:proteolysis"/>
    <property type="evidence" value="ECO:0007669"/>
    <property type="project" value="InterPro"/>
</dbReference>
<keyword evidence="2" id="KW-0732">Signal</keyword>
<dbReference type="GO" id="GO:0004252">
    <property type="term" value="F:serine-type endopeptidase activity"/>
    <property type="evidence" value="ECO:0007669"/>
    <property type="project" value="TreeGrafter"/>
</dbReference>
<gene>
    <name evidence="4" type="ORF">POREN0001_0877</name>
</gene>
<dbReference type="SUPFAM" id="SSF82171">
    <property type="entry name" value="DPP6 N-terminal domain-like"/>
    <property type="match status" value="1"/>
</dbReference>
<name>C3J9V5_POREA</name>
<accession>C3J9V5</accession>
<dbReference type="Pfam" id="PF00326">
    <property type="entry name" value="Peptidase_S9"/>
    <property type="match status" value="1"/>
</dbReference>
<evidence type="ECO:0000256" key="1">
    <source>
        <dbReference type="ARBA" id="ARBA00022801"/>
    </source>
</evidence>
<dbReference type="Gene3D" id="2.120.10.30">
    <property type="entry name" value="TolB, C-terminal domain"/>
    <property type="match status" value="1"/>
</dbReference>
<keyword evidence="1 4" id="KW-0378">Hydrolase</keyword>
<feature type="signal peptide" evidence="2">
    <location>
        <begin position="1"/>
        <end position="21"/>
    </location>
</feature>
<dbReference type="InterPro" id="IPR001375">
    <property type="entry name" value="Peptidase_S9_cat"/>
</dbReference>
<feature type="chain" id="PRO_5002927922" evidence="2">
    <location>
        <begin position="22"/>
        <end position="840"/>
    </location>
</feature>
<dbReference type="GeneID" id="93364725"/>
<dbReference type="EMBL" id="ACNN01000016">
    <property type="protein sequence ID" value="EEN83035.1"/>
    <property type="molecule type" value="Genomic_DNA"/>
</dbReference>
<dbReference type="InterPro" id="IPR029058">
    <property type="entry name" value="AB_hydrolase_fold"/>
</dbReference>
<organism evidence="4 5">
    <name type="scientific">Porphyromonas endodontalis (strain ATCC 35406 / DSM 24491 / JCM 8526 / CCUG 16442 / BCRC 14492 / NCTC 13058 / HG 370)</name>
    <name type="common">Bacteroides endodontalis</name>
    <dbReference type="NCBI Taxonomy" id="553175"/>
    <lineage>
        <taxon>Bacteria</taxon>
        <taxon>Pseudomonadati</taxon>
        <taxon>Bacteroidota</taxon>
        <taxon>Bacteroidia</taxon>
        <taxon>Bacteroidales</taxon>
        <taxon>Porphyromonadaceae</taxon>
        <taxon>Porphyromonas</taxon>
    </lineage>
</organism>
<dbReference type="Proteomes" id="UP000004295">
    <property type="component" value="Unassembled WGS sequence"/>
</dbReference>
<comment type="caution">
    <text evidence="4">The sequence shown here is derived from an EMBL/GenBank/DDBJ whole genome shotgun (WGS) entry which is preliminary data.</text>
</comment>
<dbReference type="Gene3D" id="3.40.50.1820">
    <property type="entry name" value="alpha/beta hydrolase"/>
    <property type="match status" value="1"/>
</dbReference>
<keyword evidence="5" id="KW-1185">Reference proteome</keyword>
<dbReference type="InterPro" id="IPR011042">
    <property type="entry name" value="6-blade_b-propeller_TolB-like"/>
</dbReference>
<dbReference type="SUPFAM" id="SSF53474">
    <property type="entry name" value="alpha/beta-Hydrolases"/>
    <property type="match status" value="1"/>
</dbReference>
<feature type="domain" description="Peptidase S9 prolyl oligopeptidase catalytic" evidence="3">
    <location>
        <begin position="622"/>
        <end position="826"/>
    </location>
</feature>